<evidence type="ECO:0000256" key="1">
    <source>
        <dbReference type="SAM" id="MobiDB-lite"/>
    </source>
</evidence>
<evidence type="ECO:0000313" key="3">
    <source>
        <dbReference type="Proteomes" id="UP000265520"/>
    </source>
</evidence>
<feature type="region of interest" description="Disordered" evidence="1">
    <location>
        <begin position="1"/>
        <end position="38"/>
    </location>
</feature>
<feature type="compositionally biased region" description="Basic and acidic residues" evidence="1">
    <location>
        <begin position="1"/>
        <end position="10"/>
    </location>
</feature>
<keyword evidence="3" id="KW-1185">Reference proteome</keyword>
<dbReference type="AlphaFoldDB" id="A0A392VHC5"/>
<feature type="compositionally biased region" description="Basic and acidic residues" evidence="1">
    <location>
        <begin position="27"/>
        <end position="38"/>
    </location>
</feature>
<proteinExistence type="predicted"/>
<feature type="non-terminal residue" evidence="2">
    <location>
        <position position="38"/>
    </location>
</feature>
<evidence type="ECO:0000313" key="2">
    <source>
        <dbReference type="EMBL" id="MCI86739.1"/>
    </source>
</evidence>
<name>A0A392VHC5_9FABA</name>
<organism evidence="2 3">
    <name type="scientific">Trifolium medium</name>
    <dbReference type="NCBI Taxonomy" id="97028"/>
    <lineage>
        <taxon>Eukaryota</taxon>
        <taxon>Viridiplantae</taxon>
        <taxon>Streptophyta</taxon>
        <taxon>Embryophyta</taxon>
        <taxon>Tracheophyta</taxon>
        <taxon>Spermatophyta</taxon>
        <taxon>Magnoliopsida</taxon>
        <taxon>eudicotyledons</taxon>
        <taxon>Gunneridae</taxon>
        <taxon>Pentapetalae</taxon>
        <taxon>rosids</taxon>
        <taxon>fabids</taxon>
        <taxon>Fabales</taxon>
        <taxon>Fabaceae</taxon>
        <taxon>Papilionoideae</taxon>
        <taxon>50 kb inversion clade</taxon>
        <taxon>NPAAA clade</taxon>
        <taxon>Hologalegina</taxon>
        <taxon>IRL clade</taxon>
        <taxon>Trifolieae</taxon>
        <taxon>Trifolium</taxon>
    </lineage>
</organism>
<dbReference type="EMBL" id="LXQA011148369">
    <property type="protein sequence ID" value="MCI86739.1"/>
    <property type="molecule type" value="Genomic_DNA"/>
</dbReference>
<dbReference type="Proteomes" id="UP000265520">
    <property type="component" value="Unassembled WGS sequence"/>
</dbReference>
<reference evidence="2 3" key="1">
    <citation type="journal article" date="2018" name="Front. Plant Sci.">
        <title>Red Clover (Trifolium pratense) and Zigzag Clover (T. medium) - A Picture of Genomic Similarities and Differences.</title>
        <authorList>
            <person name="Dluhosova J."/>
            <person name="Istvanek J."/>
            <person name="Nedelnik J."/>
            <person name="Repkova J."/>
        </authorList>
    </citation>
    <scope>NUCLEOTIDE SEQUENCE [LARGE SCALE GENOMIC DNA]</scope>
    <source>
        <strain evidence="3">cv. 10/8</strain>
        <tissue evidence="2">Leaf</tissue>
    </source>
</reference>
<comment type="caution">
    <text evidence="2">The sequence shown here is derived from an EMBL/GenBank/DDBJ whole genome shotgun (WGS) entry which is preliminary data.</text>
</comment>
<accession>A0A392VHC5</accession>
<protein>
    <submittedName>
        <fullName evidence="2">Uncharacterized protein</fullName>
    </submittedName>
</protein>
<sequence length="38" mass="4367">MGHLKDPRCSEKKRRKTSGIRRSLASARERDKHFAGSL</sequence>